<proteinExistence type="predicted"/>
<evidence type="ECO:0000313" key="2">
    <source>
        <dbReference type="Proteomes" id="UP000474802"/>
    </source>
</evidence>
<dbReference type="Proteomes" id="UP000474802">
    <property type="component" value="Unassembled WGS sequence"/>
</dbReference>
<protein>
    <submittedName>
        <fullName evidence="1">BrnT family toxin</fullName>
    </submittedName>
</protein>
<accession>A0A6M1SVF3</accession>
<name>A0A6M1SVF3_9HYPH</name>
<dbReference type="Pfam" id="PF04365">
    <property type="entry name" value="BrnT_toxin"/>
    <property type="match status" value="1"/>
</dbReference>
<dbReference type="Gene3D" id="3.10.450.530">
    <property type="entry name" value="Ribonuclease toxin, BrnT, of type II toxin-antitoxin system"/>
    <property type="match status" value="1"/>
</dbReference>
<gene>
    <name evidence="1" type="ORF">G5575_18565</name>
</gene>
<reference evidence="1 2" key="2">
    <citation type="submission" date="2020-03" db="EMBL/GenBank/DDBJ databases">
        <title>Devosia chinhatensis sp. nov., isolated from a hexachlorocyclohexane (HCH) dump site in India.</title>
        <authorList>
            <person name="Kumar M."/>
            <person name="Lal R."/>
        </authorList>
    </citation>
    <scope>NUCLEOTIDE SEQUENCE [LARGE SCALE GENOMIC DNA]</scope>
    <source>
        <strain evidence="1 2">H239</strain>
    </source>
</reference>
<dbReference type="EMBL" id="JAALFG010000006">
    <property type="protein sequence ID" value="NGP19372.1"/>
    <property type="molecule type" value="Genomic_DNA"/>
</dbReference>
<dbReference type="InterPro" id="IPR038573">
    <property type="entry name" value="BrnT_sf"/>
</dbReference>
<organism evidence="1 2">
    <name type="scientific">Devosia aurantiaca</name>
    <dbReference type="NCBI Taxonomy" id="2714858"/>
    <lineage>
        <taxon>Bacteria</taxon>
        <taxon>Pseudomonadati</taxon>
        <taxon>Pseudomonadota</taxon>
        <taxon>Alphaproteobacteria</taxon>
        <taxon>Hyphomicrobiales</taxon>
        <taxon>Devosiaceae</taxon>
        <taxon>Devosia</taxon>
    </lineage>
</organism>
<sequence length="100" mass="11744">MDFEWNEEKRQSNLKKHGVDIFDAALIFDDECLTVEDQRYDYGEIRLRSTGVVDGQCYVVIHTDRDGIIRLISAWKGGRRDRRDLETYLFGRNKGDEEQG</sequence>
<dbReference type="InterPro" id="IPR007460">
    <property type="entry name" value="BrnT_toxin"/>
</dbReference>
<keyword evidence="2" id="KW-1185">Reference proteome</keyword>
<reference evidence="1 2" key="1">
    <citation type="submission" date="2020-02" db="EMBL/GenBank/DDBJ databases">
        <authorList>
            <person name="Khan S.A."/>
            <person name="Jeon C.O."/>
            <person name="Chun B.H."/>
        </authorList>
    </citation>
    <scope>NUCLEOTIDE SEQUENCE [LARGE SCALE GENOMIC DNA]</scope>
    <source>
        <strain evidence="1 2">H239</strain>
    </source>
</reference>
<dbReference type="AlphaFoldDB" id="A0A6M1SVF3"/>
<dbReference type="RefSeq" id="WP_164535626.1">
    <property type="nucleotide sequence ID" value="NZ_JAALFG010000006.1"/>
</dbReference>
<evidence type="ECO:0000313" key="1">
    <source>
        <dbReference type="EMBL" id="NGP19372.1"/>
    </source>
</evidence>
<comment type="caution">
    <text evidence="1">The sequence shown here is derived from an EMBL/GenBank/DDBJ whole genome shotgun (WGS) entry which is preliminary data.</text>
</comment>